<feature type="binding site" evidence="5">
    <location>
        <position position="115"/>
    </location>
    <ligand>
        <name>substrate</name>
    </ligand>
</feature>
<dbReference type="FunFam" id="3.20.20.100:FF:000002">
    <property type="entry name" value="2,5-diketo-D-gluconic acid reductase A"/>
    <property type="match status" value="1"/>
</dbReference>
<dbReference type="PRINTS" id="PR00069">
    <property type="entry name" value="ALDKETRDTASE"/>
</dbReference>
<dbReference type="EMBL" id="JACSPR010000007">
    <property type="protein sequence ID" value="MBD8030782.1"/>
    <property type="molecule type" value="Genomic_DNA"/>
</dbReference>
<dbReference type="GO" id="GO:0016616">
    <property type="term" value="F:oxidoreductase activity, acting on the CH-OH group of donors, NAD or NADP as acceptor"/>
    <property type="evidence" value="ECO:0007669"/>
    <property type="project" value="UniProtKB-ARBA"/>
</dbReference>
<keyword evidence="3" id="KW-0560">Oxidoreductase</keyword>
<evidence type="ECO:0000256" key="3">
    <source>
        <dbReference type="ARBA" id="ARBA00023002"/>
    </source>
</evidence>
<dbReference type="InterPro" id="IPR023210">
    <property type="entry name" value="NADP_OxRdtase_dom"/>
</dbReference>
<dbReference type="PANTHER" id="PTHR43827:SF3">
    <property type="entry name" value="NADP-DEPENDENT OXIDOREDUCTASE DOMAIN-CONTAINING PROTEIN"/>
    <property type="match status" value="1"/>
</dbReference>
<dbReference type="InterPro" id="IPR036812">
    <property type="entry name" value="NAD(P)_OxRdtase_dom_sf"/>
</dbReference>
<dbReference type="Gene3D" id="3.20.20.100">
    <property type="entry name" value="NADP-dependent oxidoreductase domain"/>
    <property type="match status" value="1"/>
</dbReference>
<dbReference type="Pfam" id="PF00248">
    <property type="entry name" value="Aldo_ket_red"/>
    <property type="match status" value="1"/>
</dbReference>
<dbReference type="InterPro" id="IPR020471">
    <property type="entry name" value="AKR"/>
</dbReference>
<feature type="site" description="Lowers pKa of active site Tyr" evidence="6">
    <location>
        <position position="82"/>
    </location>
</feature>
<evidence type="ECO:0000256" key="1">
    <source>
        <dbReference type="ARBA" id="ARBA00007905"/>
    </source>
</evidence>
<gene>
    <name evidence="8" type="ORF">H9627_10705</name>
</gene>
<dbReference type="InterPro" id="IPR018170">
    <property type="entry name" value="Aldo/ket_reductase_CS"/>
</dbReference>
<comment type="similarity">
    <text evidence="1">Belongs to the aldo/keto reductase family.</text>
</comment>
<proteinExistence type="inferred from homology"/>
<keyword evidence="2" id="KW-0521">NADP</keyword>
<dbReference type="PROSITE" id="PS00798">
    <property type="entry name" value="ALDOKETO_REDUCTASE_1"/>
    <property type="match status" value="1"/>
</dbReference>
<evidence type="ECO:0000259" key="7">
    <source>
        <dbReference type="Pfam" id="PF00248"/>
    </source>
</evidence>
<feature type="active site" description="Proton donor" evidence="4">
    <location>
        <position position="53"/>
    </location>
</feature>
<evidence type="ECO:0000313" key="8">
    <source>
        <dbReference type="EMBL" id="MBD8030782.1"/>
    </source>
</evidence>
<evidence type="ECO:0000256" key="6">
    <source>
        <dbReference type="PIRSR" id="PIRSR000097-3"/>
    </source>
</evidence>
<keyword evidence="9" id="KW-1185">Reference proteome</keyword>
<evidence type="ECO:0000256" key="4">
    <source>
        <dbReference type="PIRSR" id="PIRSR000097-1"/>
    </source>
</evidence>
<sequence length="284" mass="30871">MSPTPSPTLSLTDGSEIPQIGLGTWQMYGEEAYRTVREAISMGYRHIDTAKLYDNEVEVGRAVADAIRSGEVTRDELFITSKVWNDDHGRDQAARAFQASLTRLGLDYLDLYLVHWPCPRQGLYNETFEAIAKIQGLGQVQSIGVANFYAGVLEDLVATTGIVPAVNQVELHPGFSQASLRALHDRLGVVTTAWAPLARGGVLSHPVITGIAGRHGVPASAVVLRWLVQLGVVAIPKSSDPGRLRSNLDVHGLELSMEEMGHITALDDEPGMGRLFHDPEEFPA</sequence>
<evidence type="ECO:0000256" key="2">
    <source>
        <dbReference type="ARBA" id="ARBA00022857"/>
    </source>
</evidence>
<evidence type="ECO:0000313" key="9">
    <source>
        <dbReference type="Proteomes" id="UP000650224"/>
    </source>
</evidence>
<reference evidence="8 9" key="1">
    <citation type="submission" date="2020-08" db="EMBL/GenBank/DDBJ databases">
        <title>A Genomic Blueprint of the Chicken Gut Microbiome.</title>
        <authorList>
            <person name="Gilroy R."/>
            <person name="Ravi A."/>
            <person name="Getino M."/>
            <person name="Pursley I."/>
            <person name="Horton D.L."/>
            <person name="Alikhan N.-F."/>
            <person name="Baker D."/>
            <person name="Gharbi K."/>
            <person name="Hall N."/>
            <person name="Watson M."/>
            <person name="Adriaenssens E.M."/>
            <person name="Foster-Nyarko E."/>
            <person name="Jarju S."/>
            <person name="Secka A."/>
            <person name="Antonio M."/>
            <person name="Oren A."/>
            <person name="Chaudhuri R."/>
            <person name="La Ragione R.M."/>
            <person name="Hildebrand F."/>
            <person name="Pallen M.J."/>
        </authorList>
    </citation>
    <scope>NUCLEOTIDE SEQUENCE [LARGE SCALE GENOMIC DNA]</scope>
    <source>
        <strain evidence="8 9">Sa1YVA5</strain>
    </source>
</reference>
<comment type="caution">
    <text evidence="8">The sequence shown here is derived from an EMBL/GenBank/DDBJ whole genome shotgun (WGS) entry which is preliminary data.</text>
</comment>
<name>A0A8I0LBE8_9CORY</name>
<dbReference type="PIRSF" id="PIRSF000097">
    <property type="entry name" value="AKR"/>
    <property type="match status" value="1"/>
</dbReference>
<protein>
    <submittedName>
        <fullName evidence="8">Aldo/keto reductase</fullName>
    </submittedName>
</protein>
<accession>A0A8I0LBE8</accession>
<dbReference type="SUPFAM" id="SSF51430">
    <property type="entry name" value="NAD(P)-linked oxidoreductase"/>
    <property type="match status" value="1"/>
</dbReference>
<dbReference type="PANTHER" id="PTHR43827">
    <property type="entry name" value="2,5-DIKETO-D-GLUCONIC ACID REDUCTASE"/>
    <property type="match status" value="1"/>
</dbReference>
<dbReference type="AlphaFoldDB" id="A0A8I0LBE8"/>
<evidence type="ECO:0000256" key="5">
    <source>
        <dbReference type="PIRSR" id="PIRSR000097-2"/>
    </source>
</evidence>
<organism evidence="8 9">
    <name type="scientific">Corynebacterium gallinarum</name>
    <dbReference type="NCBI Taxonomy" id="2762214"/>
    <lineage>
        <taxon>Bacteria</taxon>
        <taxon>Bacillati</taxon>
        <taxon>Actinomycetota</taxon>
        <taxon>Actinomycetes</taxon>
        <taxon>Mycobacteriales</taxon>
        <taxon>Corynebacteriaceae</taxon>
        <taxon>Corynebacterium</taxon>
    </lineage>
</organism>
<dbReference type="PROSITE" id="PS00063">
    <property type="entry name" value="ALDOKETO_REDUCTASE_3"/>
    <property type="match status" value="1"/>
</dbReference>
<dbReference type="Proteomes" id="UP000650224">
    <property type="component" value="Unassembled WGS sequence"/>
</dbReference>
<feature type="domain" description="NADP-dependent oxidoreductase" evidence="7">
    <location>
        <begin position="20"/>
        <end position="267"/>
    </location>
</feature>